<keyword evidence="4" id="KW-0597">Phosphoprotein</keyword>
<feature type="compositionally biased region" description="Basic and acidic residues" evidence="5">
    <location>
        <begin position="251"/>
        <end position="286"/>
    </location>
</feature>
<feature type="region of interest" description="Disordered" evidence="5">
    <location>
        <begin position="247"/>
        <end position="286"/>
    </location>
</feature>
<comment type="subcellular location">
    <subcellularLocation>
        <location evidence="1">Cytoplasm</location>
    </subcellularLocation>
</comment>
<dbReference type="Proteomes" id="UP001195483">
    <property type="component" value="Unassembled WGS sequence"/>
</dbReference>
<dbReference type="GO" id="GO:0005737">
    <property type="term" value="C:cytoplasm"/>
    <property type="evidence" value="ECO:0007669"/>
    <property type="project" value="UniProtKB-SubCell"/>
</dbReference>
<protein>
    <recommendedName>
        <fullName evidence="8">Myeloid leukemia factor 1</fullName>
    </recommendedName>
</protein>
<organism evidence="6 7">
    <name type="scientific">Potamilus streckersoni</name>
    <dbReference type="NCBI Taxonomy" id="2493646"/>
    <lineage>
        <taxon>Eukaryota</taxon>
        <taxon>Metazoa</taxon>
        <taxon>Spiralia</taxon>
        <taxon>Lophotrochozoa</taxon>
        <taxon>Mollusca</taxon>
        <taxon>Bivalvia</taxon>
        <taxon>Autobranchia</taxon>
        <taxon>Heteroconchia</taxon>
        <taxon>Palaeoheterodonta</taxon>
        <taxon>Unionida</taxon>
        <taxon>Unionoidea</taxon>
        <taxon>Unionidae</taxon>
        <taxon>Ambleminae</taxon>
        <taxon>Lampsilini</taxon>
        <taxon>Potamilus</taxon>
    </lineage>
</organism>
<accession>A0AAE0SDW1</accession>
<evidence type="ECO:0000256" key="5">
    <source>
        <dbReference type="SAM" id="MobiDB-lite"/>
    </source>
</evidence>
<reference evidence="6" key="3">
    <citation type="submission" date="2023-05" db="EMBL/GenBank/DDBJ databases">
        <authorList>
            <person name="Smith C.H."/>
        </authorList>
    </citation>
    <scope>NUCLEOTIDE SEQUENCE</scope>
    <source>
        <strain evidence="6">CHS0354</strain>
        <tissue evidence="6">Mantle</tissue>
    </source>
</reference>
<evidence type="ECO:0000256" key="4">
    <source>
        <dbReference type="ARBA" id="ARBA00022553"/>
    </source>
</evidence>
<proteinExistence type="inferred from homology"/>
<dbReference type="AlphaFoldDB" id="A0AAE0SDW1"/>
<evidence type="ECO:0000313" key="7">
    <source>
        <dbReference type="Proteomes" id="UP001195483"/>
    </source>
</evidence>
<evidence type="ECO:0000256" key="2">
    <source>
        <dbReference type="ARBA" id="ARBA00008332"/>
    </source>
</evidence>
<evidence type="ECO:0000313" key="6">
    <source>
        <dbReference type="EMBL" id="KAK3589540.1"/>
    </source>
</evidence>
<comment type="similarity">
    <text evidence="2">Belongs to the MLF family.</text>
</comment>
<name>A0AAE0SDW1_9BIVA</name>
<dbReference type="InterPro" id="IPR019376">
    <property type="entry name" value="Myeloid_leukemia_factor"/>
</dbReference>
<evidence type="ECO:0008006" key="8">
    <source>
        <dbReference type="Google" id="ProtNLM"/>
    </source>
</evidence>
<reference evidence="6" key="2">
    <citation type="journal article" date="2021" name="Genome Biol. Evol.">
        <title>Developing a high-quality reference genome for a parasitic bivalve with doubly uniparental inheritance (Bivalvia: Unionida).</title>
        <authorList>
            <person name="Smith C.H."/>
        </authorList>
    </citation>
    <scope>NUCLEOTIDE SEQUENCE</scope>
    <source>
        <strain evidence="6">CHS0354</strain>
        <tissue evidence="6">Mantle</tissue>
    </source>
</reference>
<keyword evidence="3" id="KW-0963">Cytoplasm</keyword>
<evidence type="ECO:0000256" key="1">
    <source>
        <dbReference type="ARBA" id="ARBA00004496"/>
    </source>
</evidence>
<keyword evidence="7" id="KW-1185">Reference proteome</keyword>
<dbReference type="EMBL" id="JAEAOA010002349">
    <property type="protein sequence ID" value="KAK3589540.1"/>
    <property type="molecule type" value="Genomic_DNA"/>
</dbReference>
<evidence type="ECO:0000256" key="3">
    <source>
        <dbReference type="ARBA" id="ARBA00022490"/>
    </source>
</evidence>
<gene>
    <name evidence="6" type="ORF">CHS0354_041665</name>
</gene>
<dbReference type="PANTHER" id="PTHR13105">
    <property type="entry name" value="MYELOID LEUKEMIA FACTOR"/>
    <property type="match status" value="1"/>
</dbReference>
<dbReference type="Pfam" id="PF10248">
    <property type="entry name" value="Mlf1IP"/>
    <property type="match status" value="1"/>
</dbReference>
<comment type="caution">
    <text evidence="6">The sequence shown here is derived from an EMBL/GenBank/DDBJ whole genome shotgun (WGS) entry which is preliminary data.</text>
</comment>
<sequence length="286" mass="32402">MYGRSVFTELGEDPFFAAQRDQMRQMDEMFQNPYAGFGYVAAPANFGYGAVPASYGYGAVPATFGYGAVPANFGYGAVPANFAFGPAQARITDGRETDQQYRETRNSQLAPFGMFDMFGNMGQRMQNIESNFESLRNDPNAHCYTQSSFMSYSNTEQGKPPKVYQAATSTRTAPGGIKETRKAVRDSEKHLEKLAIANHINDRARIIEKKKDTSTGDFQENQELVNLDEAEAPEFDREWQEKAQALNRNLDYGRRGERSRQPELQRGQERRALPSSEKQRVYRERE</sequence>
<reference evidence="6" key="1">
    <citation type="journal article" date="2021" name="Genome Biol. Evol.">
        <title>A High-Quality Reference Genome for a Parasitic Bivalve with Doubly Uniparental Inheritance (Bivalvia: Unionida).</title>
        <authorList>
            <person name="Smith C.H."/>
        </authorList>
    </citation>
    <scope>NUCLEOTIDE SEQUENCE</scope>
    <source>
        <strain evidence="6">CHS0354</strain>
    </source>
</reference>